<evidence type="ECO:0000313" key="1">
    <source>
        <dbReference type="EMBL" id="GIX89716.1"/>
    </source>
</evidence>
<name>A0AAV4NY71_CAEEX</name>
<proteinExistence type="predicted"/>
<dbReference type="AlphaFoldDB" id="A0AAV4NY71"/>
<accession>A0AAV4NY71</accession>
<dbReference type="Proteomes" id="UP001054945">
    <property type="component" value="Unassembled WGS sequence"/>
</dbReference>
<protein>
    <submittedName>
        <fullName evidence="1">Uncharacterized protein</fullName>
    </submittedName>
</protein>
<keyword evidence="2" id="KW-1185">Reference proteome</keyword>
<gene>
    <name evidence="1" type="ORF">CEXT_515641</name>
</gene>
<comment type="caution">
    <text evidence="1">The sequence shown here is derived from an EMBL/GenBank/DDBJ whole genome shotgun (WGS) entry which is preliminary data.</text>
</comment>
<evidence type="ECO:0000313" key="2">
    <source>
        <dbReference type="Proteomes" id="UP001054945"/>
    </source>
</evidence>
<dbReference type="EMBL" id="BPLR01021447">
    <property type="protein sequence ID" value="GIX89716.1"/>
    <property type="molecule type" value="Genomic_DNA"/>
</dbReference>
<sequence>MKNLFNVISRPTRDAAVKSVANFKNVEDPLVVFVDHHQWNLNLQKRVEEIIETEIEHYLLKSFDPNHPNLVLGYEYKQDPSMHDKKNGERNMTISKSSYLDKQPGDLIVSECSLELELSLNWDSSTVYRLMQCVCGLDPPTPNFPNRGRPRRVFLVRKVIEIFSTTVKSRNVLVIFQERSTLNGIRELVH</sequence>
<organism evidence="1 2">
    <name type="scientific">Caerostris extrusa</name>
    <name type="common">Bark spider</name>
    <name type="synonym">Caerostris bankana</name>
    <dbReference type="NCBI Taxonomy" id="172846"/>
    <lineage>
        <taxon>Eukaryota</taxon>
        <taxon>Metazoa</taxon>
        <taxon>Ecdysozoa</taxon>
        <taxon>Arthropoda</taxon>
        <taxon>Chelicerata</taxon>
        <taxon>Arachnida</taxon>
        <taxon>Araneae</taxon>
        <taxon>Araneomorphae</taxon>
        <taxon>Entelegynae</taxon>
        <taxon>Araneoidea</taxon>
        <taxon>Araneidae</taxon>
        <taxon>Caerostris</taxon>
    </lineage>
</organism>
<reference evidence="1 2" key="1">
    <citation type="submission" date="2021-06" db="EMBL/GenBank/DDBJ databases">
        <title>Caerostris extrusa draft genome.</title>
        <authorList>
            <person name="Kono N."/>
            <person name="Arakawa K."/>
        </authorList>
    </citation>
    <scope>NUCLEOTIDE SEQUENCE [LARGE SCALE GENOMIC DNA]</scope>
</reference>